<proteinExistence type="predicted"/>
<sequence>MSRQPEQQPEPDYETQATKGVTNLQITQQALSTQHKRQKPAETSESSDAIVSLLGSYGEQPSDSEQQSLDNTEDGGGLPAGFFDNGIEPTHDEKSSGEEQEKEEKDEEMEVEVEKIEEQDDLDSRLRAFESEVSQLETNKLETPLDNNTGDNKPDSADAKDARDAWADRVHRLAELKNQIITQLQAPEPPTNSSDKPDPMPSSEESSSDSDIDLTILTDWRKSGITQ</sequence>
<evidence type="ECO:0000313" key="3">
    <source>
        <dbReference type="Proteomes" id="UP001145021"/>
    </source>
</evidence>
<gene>
    <name evidence="2" type="ORF">LPJ64_005468</name>
</gene>
<feature type="compositionally biased region" description="Polar residues" evidence="1">
    <location>
        <begin position="59"/>
        <end position="70"/>
    </location>
</feature>
<comment type="caution">
    <text evidence="2">The sequence shown here is derived from an EMBL/GenBank/DDBJ whole genome shotgun (WGS) entry which is preliminary data.</text>
</comment>
<accession>A0A9W7XED5</accession>
<dbReference type="AlphaFoldDB" id="A0A9W7XED5"/>
<dbReference type="Proteomes" id="UP001145021">
    <property type="component" value="Unassembled WGS sequence"/>
</dbReference>
<keyword evidence="3" id="KW-1185">Reference proteome</keyword>
<protein>
    <submittedName>
        <fullName evidence="2">Uncharacterized protein</fullName>
    </submittedName>
</protein>
<feature type="compositionally biased region" description="Basic and acidic residues" evidence="1">
    <location>
        <begin position="152"/>
        <end position="175"/>
    </location>
</feature>
<organism evidence="2 3">
    <name type="scientific">Coemansia asiatica</name>
    <dbReference type="NCBI Taxonomy" id="1052880"/>
    <lineage>
        <taxon>Eukaryota</taxon>
        <taxon>Fungi</taxon>
        <taxon>Fungi incertae sedis</taxon>
        <taxon>Zoopagomycota</taxon>
        <taxon>Kickxellomycotina</taxon>
        <taxon>Kickxellomycetes</taxon>
        <taxon>Kickxellales</taxon>
        <taxon>Kickxellaceae</taxon>
        <taxon>Coemansia</taxon>
    </lineage>
</organism>
<reference evidence="2" key="1">
    <citation type="submission" date="2022-07" db="EMBL/GenBank/DDBJ databases">
        <title>Phylogenomic reconstructions and comparative analyses of Kickxellomycotina fungi.</title>
        <authorList>
            <person name="Reynolds N.K."/>
            <person name="Stajich J.E."/>
            <person name="Barry K."/>
            <person name="Grigoriev I.V."/>
            <person name="Crous P."/>
            <person name="Smith M.E."/>
        </authorList>
    </citation>
    <scope>NUCLEOTIDE SEQUENCE</scope>
    <source>
        <strain evidence="2">NBRC 105413</strain>
    </source>
</reference>
<name>A0A9W7XED5_9FUNG</name>
<evidence type="ECO:0000313" key="2">
    <source>
        <dbReference type="EMBL" id="KAJ1642707.1"/>
    </source>
</evidence>
<evidence type="ECO:0000256" key="1">
    <source>
        <dbReference type="SAM" id="MobiDB-lite"/>
    </source>
</evidence>
<feature type="region of interest" description="Disordered" evidence="1">
    <location>
        <begin position="1"/>
        <end position="227"/>
    </location>
</feature>
<feature type="compositionally biased region" description="Basic and acidic residues" evidence="1">
    <location>
        <begin position="89"/>
        <end position="103"/>
    </location>
</feature>
<feature type="compositionally biased region" description="Basic and acidic residues" evidence="1">
    <location>
        <begin position="112"/>
        <end position="130"/>
    </location>
</feature>
<dbReference type="EMBL" id="JANBOH010000351">
    <property type="protein sequence ID" value="KAJ1642707.1"/>
    <property type="molecule type" value="Genomic_DNA"/>
</dbReference>
<feature type="compositionally biased region" description="Polar residues" evidence="1">
    <location>
        <begin position="15"/>
        <end position="33"/>
    </location>
</feature>